<feature type="transmembrane region" description="Helical" evidence="2">
    <location>
        <begin position="290"/>
        <end position="312"/>
    </location>
</feature>
<evidence type="ECO:0008006" key="5">
    <source>
        <dbReference type="Google" id="ProtNLM"/>
    </source>
</evidence>
<dbReference type="GO" id="GO:0015098">
    <property type="term" value="F:molybdate ion transmembrane transporter activity"/>
    <property type="evidence" value="ECO:0007669"/>
    <property type="project" value="InterPro"/>
</dbReference>
<keyword evidence="4" id="KW-1185">Reference proteome</keyword>
<evidence type="ECO:0000313" key="3">
    <source>
        <dbReference type="EMBL" id="KAK9795547.1"/>
    </source>
</evidence>
<feature type="transmembrane region" description="Helical" evidence="2">
    <location>
        <begin position="51"/>
        <end position="70"/>
    </location>
</feature>
<sequence length="492" mass="51486">MSNQLSTRLGRLRYDLTLSEISGAFGDLGTFLPLLVALVRTCGLDLGTSLIFTGLYNVASGLIGTLNWIVPGSVVRGIQLAVGLNLAVKGVTLALLKGTQWRPLTGSDSIWPGVAAFVFILLALFAQACRSSEDKVLTDVRQTRLLIPAALIVVLVGLLWTGLRHPQLLKALQFGPTRPHFVMPSRDEWLQGIVKAGLPQIPLTLLNSVVAVCQLANDKFPDRPASPRMVAISVGIMNVIGPWLGALPCCHGAGGLAAQVRFGAQTGAAPIFLGAVKLILGLAFGSSLFALLQAFPMPLLGAMLVFAGIELASSCQVHMAHPGGMLMLITAAAILALKNTGLGFLAGLAAAWCLALVDACQSWLAERRRQRGYHSVNNLSGSGGHLAIDEEGLLPDHSQHSASGAAARLEGSVWNGFGAQGSCGRHRNFCFAAADRSVTCPSRVHLQGAKTAGLRQSRMPMGGCSKASAAKGTPNAAPSNPQEHPDNTAGCL</sequence>
<feature type="transmembrane region" description="Helical" evidence="2">
    <location>
        <begin position="262"/>
        <end position="284"/>
    </location>
</feature>
<feature type="transmembrane region" description="Helical" evidence="2">
    <location>
        <begin position="343"/>
        <end position="365"/>
    </location>
</feature>
<feature type="transmembrane region" description="Helical" evidence="2">
    <location>
        <begin position="21"/>
        <end position="39"/>
    </location>
</feature>
<keyword evidence="2" id="KW-1133">Transmembrane helix</keyword>
<keyword evidence="2" id="KW-0812">Transmembrane</keyword>
<dbReference type="Pfam" id="PF16983">
    <property type="entry name" value="MFS_MOT1"/>
    <property type="match status" value="2"/>
</dbReference>
<feature type="region of interest" description="Disordered" evidence="1">
    <location>
        <begin position="451"/>
        <end position="492"/>
    </location>
</feature>
<feature type="transmembrane region" description="Helical" evidence="2">
    <location>
        <begin position="77"/>
        <end position="97"/>
    </location>
</feature>
<accession>A0AAW1NR47</accession>
<feature type="transmembrane region" description="Helical" evidence="2">
    <location>
        <begin position="145"/>
        <end position="163"/>
    </location>
</feature>
<comment type="caution">
    <text evidence="3">The sequence shown here is derived from an EMBL/GenBank/DDBJ whole genome shotgun (WGS) entry which is preliminary data.</text>
</comment>
<gene>
    <name evidence="3" type="ORF">WJX73_003922</name>
</gene>
<evidence type="ECO:0000313" key="4">
    <source>
        <dbReference type="Proteomes" id="UP001465755"/>
    </source>
</evidence>
<evidence type="ECO:0000256" key="2">
    <source>
        <dbReference type="SAM" id="Phobius"/>
    </source>
</evidence>
<proteinExistence type="predicted"/>
<feature type="transmembrane region" description="Helical" evidence="2">
    <location>
        <begin position="319"/>
        <end position="337"/>
    </location>
</feature>
<dbReference type="AlphaFoldDB" id="A0AAW1NR47"/>
<dbReference type="PANTHER" id="PTHR31970">
    <property type="match status" value="1"/>
</dbReference>
<protein>
    <recommendedName>
        <fullName evidence="5">Sulfate transporter</fullName>
    </recommendedName>
</protein>
<dbReference type="Proteomes" id="UP001465755">
    <property type="component" value="Unassembled WGS sequence"/>
</dbReference>
<organism evidence="3 4">
    <name type="scientific">Symbiochloris irregularis</name>
    <dbReference type="NCBI Taxonomy" id="706552"/>
    <lineage>
        <taxon>Eukaryota</taxon>
        <taxon>Viridiplantae</taxon>
        <taxon>Chlorophyta</taxon>
        <taxon>core chlorophytes</taxon>
        <taxon>Trebouxiophyceae</taxon>
        <taxon>Trebouxiales</taxon>
        <taxon>Trebouxiaceae</taxon>
        <taxon>Symbiochloris</taxon>
    </lineage>
</organism>
<dbReference type="PANTHER" id="PTHR31970:SF9">
    <property type="entry name" value="MOLYBDATE TRANSPORTER 2"/>
    <property type="match status" value="1"/>
</dbReference>
<reference evidence="3 4" key="1">
    <citation type="journal article" date="2024" name="Nat. Commun.">
        <title>Phylogenomics reveals the evolutionary origins of lichenization in chlorophyte algae.</title>
        <authorList>
            <person name="Puginier C."/>
            <person name="Libourel C."/>
            <person name="Otte J."/>
            <person name="Skaloud P."/>
            <person name="Haon M."/>
            <person name="Grisel S."/>
            <person name="Petersen M."/>
            <person name="Berrin J.G."/>
            <person name="Delaux P.M."/>
            <person name="Dal Grande F."/>
            <person name="Keller J."/>
        </authorList>
    </citation>
    <scope>NUCLEOTIDE SEQUENCE [LARGE SCALE GENOMIC DNA]</scope>
    <source>
        <strain evidence="3 4">SAG 2036</strain>
    </source>
</reference>
<feature type="transmembrane region" description="Helical" evidence="2">
    <location>
        <begin position="109"/>
        <end position="125"/>
    </location>
</feature>
<keyword evidence="2" id="KW-0472">Membrane</keyword>
<feature type="transmembrane region" description="Helical" evidence="2">
    <location>
        <begin position="229"/>
        <end position="250"/>
    </location>
</feature>
<name>A0AAW1NR47_9CHLO</name>
<dbReference type="InterPro" id="IPR031563">
    <property type="entry name" value="MOT1/MOT2"/>
</dbReference>
<evidence type="ECO:0000256" key="1">
    <source>
        <dbReference type="SAM" id="MobiDB-lite"/>
    </source>
</evidence>
<dbReference type="EMBL" id="JALJOQ010000127">
    <property type="protein sequence ID" value="KAK9795547.1"/>
    <property type="molecule type" value="Genomic_DNA"/>
</dbReference>